<sequence>MYIVIVLLCKKQHQKTCRNDMATAKKHVRRGGGPSRLVRRAILARKQRRFPSCRWGKPACAPGYKCMCVADERARNGGKRGENANREEPGPSACPRRGCAITAYGGCKV</sequence>
<dbReference type="AlphaFoldDB" id="A0A4S2KP89"/>
<name>A0A4S2KP89_9HYME</name>
<feature type="compositionally biased region" description="Basic and acidic residues" evidence="1">
    <location>
        <begin position="75"/>
        <end position="89"/>
    </location>
</feature>
<comment type="caution">
    <text evidence="2">The sequence shown here is derived from an EMBL/GenBank/DDBJ whole genome shotgun (WGS) entry which is preliminary data.</text>
</comment>
<evidence type="ECO:0000313" key="2">
    <source>
        <dbReference type="EMBL" id="TGZ51216.1"/>
    </source>
</evidence>
<evidence type="ECO:0000313" key="3">
    <source>
        <dbReference type="Proteomes" id="UP000310200"/>
    </source>
</evidence>
<evidence type="ECO:0000256" key="1">
    <source>
        <dbReference type="SAM" id="MobiDB-lite"/>
    </source>
</evidence>
<keyword evidence="3" id="KW-1185">Reference proteome</keyword>
<proteinExistence type="predicted"/>
<accession>A0A4S2KP89</accession>
<gene>
    <name evidence="2" type="ORF">DBV15_03156</name>
</gene>
<feature type="region of interest" description="Disordered" evidence="1">
    <location>
        <begin position="75"/>
        <end position="95"/>
    </location>
</feature>
<protein>
    <submittedName>
        <fullName evidence="2">Uncharacterized protein</fullName>
    </submittedName>
</protein>
<dbReference type="EMBL" id="QBLH01001744">
    <property type="protein sequence ID" value="TGZ51216.1"/>
    <property type="molecule type" value="Genomic_DNA"/>
</dbReference>
<reference evidence="2 3" key="1">
    <citation type="journal article" date="2019" name="Philos. Trans. R. Soc. Lond., B, Biol. Sci.">
        <title>Ant behaviour and brain gene expression of defending hosts depend on the ecological success of the intruding social parasite.</title>
        <authorList>
            <person name="Kaur R."/>
            <person name="Stoldt M."/>
            <person name="Jongepier E."/>
            <person name="Feldmeyer B."/>
            <person name="Menzel F."/>
            <person name="Bornberg-Bauer E."/>
            <person name="Foitzik S."/>
        </authorList>
    </citation>
    <scope>NUCLEOTIDE SEQUENCE [LARGE SCALE GENOMIC DNA]</scope>
    <source>
        <tissue evidence="2">Whole body</tissue>
    </source>
</reference>
<dbReference type="Proteomes" id="UP000310200">
    <property type="component" value="Unassembled WGS sequence"/>
</dbReference>
<organism evidence="2 3">
    <name type="scientific">Temnothorax longispinosus</name>
    <dbReference type="NCBI Taxonomy" id="300112"/>
    <lineage>
        <taxon>Eukaryota</taxon>
        <taxon>Metazoa</taxon>
        <taxon>Ecdysozoa</taxon>
        <taxon>Arthropoda</taxon>
        <taxon>Hexapoda</taxon>
        <taxon>Insecta</taxon>
        <taxon>Pterygota</taxon>
        <taxon>Neoptera</taxon>
        <taxon>Endopterygota</taxon>
        <taxon>Hymenoptera</taxon>
        <taxon>Apocrita</taxon>
        <taxon>Aculeata</taxon>
        <taxon>Formicoidea</taxon>
        <taxon>Formicidae</taxon>
        <taxon>Myrmicinae</taxon>
        <taxon>Temnothorax</taxon>
    </lineage>
</organism>